<evidence type="ECO:0000256" key="1">
    <source>
        <dbReference type="SAM" id="Phobius"/>
    </source>
</evidence>
<feature type="transmembrane region" description="Helical" evidence="1">
    <location>
        <begin position="251"/>
        <end position="273"/>
    </location>
</feature>
<name>A0A9D1CGZ1_9FIRM</name>
<evidence type="ECO:0000313" key="3">
    <source>
        <dbReference type="Proteomes" id="UP000886879"/>
    </source>
</evidence>
<reference evidence="2" key="2">
    <citation type="journal article" date="2021" name="PeerJ">
        <title>Extensive microbial diversity within the chicken gut microbiome revealed by metagenomics and culture.</title>
        <authorList>
            <person name="Gilroy R."/>
            <person name="Ravi A."/>
            <person name="Getino M."/>
            <person name="Pursley I."/>
            <person name="Horton D.L."/>
            <person name="Alikhan N.F."/>
            <person name="Baker D."/>
            <person name="Gharbi K."/>
            <person name="Hall N."/>
            <person name="Watson M."/>
            <person name="Adriaenssens E.M."/>
            <person name="Foster-Nyarko E."/>
            <person name="Jarju S."/>
            <person name="Secka A."/>
            <person name="Antonio M."/>
            <person name="Oren A."/>
            <person name="Chaudhuri R.R."/>
            <person name="La Ragione R."/>
            <person name="Hildebrand F."/>
            <person name="Pallen M.J."/>
        </authorList>
    </citation>
    <scope>NUCLEOTIDE SEQUENCE</scope>
    <source>
        <strain evidence="2">ChiGjej2B2-12916</strain>
    </source>
</reference>
<feature type="transmembrane region" description="Helical" evidence="1">
    <location>
        <begin position="207"/>
        <end position="231"/>
    </location>
</feature>
<dbReference type="AlphaFoldDB" id="A0A9D1CGZ1"/>
<gene>
    <name evidence="2" type="ORF">IAD31_04205</name>
</gene>
<protein>
    <submittedName>
        <fullName evidence="2">Uncharacterized protein</fullName>
    </submittedName>
</protein>
<keyword evidence="1" id="KW-0472">Membrane</keyword>
<organism evidence="2 3">
    <name type="scientific">Candidatus Enterenecus faecium</name>
    <dbReference type="NCBI Taxonomy" id="2840780"/>
    <lineage>
        <taxon>Bacteria</taxon>
        <taxon>Bacillati</taxon>
        <taxon>Bacillota</taxon>
        <taxon>Clostridia</taxon>
        <taxon>Eubacteriales</taxon>
        <taxon>Candidatus Enterenecus</taxon>
    </lineage>
</organism>
<proteinExistence type="predicted"/>
<comment type="caution">
    <text evidence="2">The sequence shown here is derived from an EMBL/GenBank/DDBJ whole genome shotgun (WGS) entry which is preliminary data.</text>
</comment>
<feature type="transmembrane region" description="Helical" evidence="1">
    <location>
        <begin position="180"/>
        <end position="200"/>
    </location>
</feature>
<sequence>MSGRKILRQAQMEYFLWLSNPRMAIFLVLLVLIHSLVIQPLHQAAQDMGQPIHLLEPLAALANSPLLLLLLPVGFLVLMADFPRMDAGFLLQLYRTGRVNWALGELVMLCAAAATYLAGVALATLLLTMLGPWSASMEWSYTVTEYSWNFDLPNVYTVASLLPKNLYLQMSLFTAVWKSWGFVFLYLVLGGCVMMAASMLRMKFAGILFNAAVMLSGTGLVLLGSEWMWLLPCAHTLVWAHHTEYFSDVVFPQWGSLLYFMVGILVLASIALWRVRRRDFDSVLEFT</sequence>
<reference evidence="2" key="1">
    <citation type="submission" date="2020-10" db="EMBL/GenBank/DDBJ databases">
        <authorList>
            <person name="Gilroy R."/>
        </authorList>
    </citation>
    <scope>NUCLEOTIDE SEQUENCE</scope>
    <source>
        <strain evidence="2">ChiGjej2B2-12916</strain>
    </source>
</reference>
<accession>A0A9D1CGZ1</accession>
<keyword evidence="1" id="KW-1133">Transmembrane helix</keyword>
<feature type="transmembrane region" description="Helical" evidence="1">
    <location>
        <begin position="101"/>
        <end position="130"/>
    </location>
</feature>
<feature type="transmembrane region" description="Helical" evidence="1">
    <location>
        <begin position="58"/>
        <end position="80"/>
    </location>
</feature>
<dbReference type="EMBL" id="DVFO01000040">
    <property type="protein sequence ID" value="HIQ60783.1"/>
    <property type="molecule type" value="Genomic_DNA"/>
</dbReference>
<keyword evidence="1" id="KW-0812">Transmembrane</keyword>
<feature type="transmembrane region" description="Helical" evidence="1">
    <location>
        <begin position="21"/>
        <end position="38"/>
    </location>
</feature>
<evidence type="ECO:0000313" key="2">
    <source>
        <dbReference type="EMBL" id="HIQ60783.1"/>
    </source>
</evidence>
<dbReference type="Proteomes" id="UP000886879">
    <property type="component" value="Unassembled WGS sequence"/>
</dbReference>